<accession>A0AAV4Q7A4</accession>
<sequence>MRKLSSVFGSEFMKLIQKNFHTQPMSSEMKLAALQDILMRQNHCYDYALLENNVLYLRACIPFDKLLPSTILVCFDNCRKHLRQDNISSWARVCDNGRSAGWYTKYFCTVHVIDV</sequence>
<organism evidence="1 2">
    <name type="scientific">Caerostris extrusa</name>
    <name type="common">Bark spider</name>
    <name type="synonym">Caerostris bankana</name>
    <dbReference type="NCBI Taxonomy" id="172846"/>
    <lineage>
        <taxon>Eukaryota</taxon>
        <taxon>Metazoa</taxon>
        <taxon>Ecdysozoa</taxon>
        <taxon>Arthropoda</taxon>
        <taxon>Chelicerata</taxon>
        <taxon>Arachnida</taxon>
        <taxon>Araneae</taxon>
        <taxon>Araneomorphae</taxon>
        <taxon>Entelegynae</taxon>
        <taxon>Araneoidea</taxon>
        <taxon>Araneidae</taxon>
        <taxon>Caerostris</taxon>
    </lineage>
</organism>
<keyword evidence="2" id="KW-1185">Reference proteome</keyword>
<proteinExistence type="predicted"/>
<protein>
    <submittedName>
        <fullName evidence="1">Uncharacterized protein</fullName>
    </submittedName>
</protein>
<evidence type="ECO:0000313" key="2">
    <source>
        <dbReference type="Proteomes" id="UP001054945"/>
    </source>
</evidence>
<reference evidence="1 2" key="1">
    <citation type="submission" date="2021-06" db="EMBL/GenBank/DDBJ databases">
        <title>Caerostris extrusa draft genome.</title>
        <authorList>
            <person name="Kono N."/>
            <person name="Arakawa K."/>
        </authorList>
    </citation>
    <scope>NUCLEOTIDE SEQUENCE [LARGE SCALE GENOMIC DNA]</scope>
</reference>
<dbReference type="EMBL" id="BPLR01005820">
    <property type="protein sequence ID" value="GIY05254.1"/>
    <property type="molecule type" value="Genomic_DNA"/>
</dbReference>
<dbReference type="Proteomes" id="UP001054945">
    <property type="component" value="Unassembled WGS sequence"/>
</dbReference>
<comment type="caution">
    <text evidence="1">The sequence shown here is derived from an EMBL/GenBank/DDBJ whole genome shotgun (WGS) entry which is preliminary data.</text>
</comment>
<name>A0AAV4Q7A4_CAEEX</name>
<dbReference type="AlphaFoldDB" id="A0AAV4Q7A4"/>
<evidence type="ECO:0000313" key="1">
    <source>
        <dbReference type="EMBL" id="GIY05254.1"/>
    </source>
</evidence>
<gene>
    <name evidence="1" type="ORF">CEXT_129971</name>
</gene>